<dbReference type="GO" id="GO:0005737">
    <property type="term" value="C:cytoplasm"/>
    <property type="evidence" value="ECO:0007669"/>
    <property type="project" value="TreeGrafter"/>
</dbReference>
<name>A0A1M5SDT5_9RHOB</name>
<organism evidence="3 4">
    <name type="scientific">Cognatiyoonia sediminum</name>
    <dbReference type="NCBI Taxonomy" id="1508389"/>
    <lineage>
        <taxon>Bacteria</taxon>
        <taxon>Pseudomonadati</taxon>
        <taxon>Pseudomonadota</taxon>
        <taxon>Alphaproteobacteria</taxon>
        <taxon>Rhodobacterales</taxon>
        <taxon>Paracoccaceae</taxon>
        <taxon>Cognatiyoonia</taxon>
    </lineage>
</organism>
<dbReference type="OrthoDB" id="9806601at2"/>
<evidence type="ECO:0000313" key="4">
    <source>
        <dbReference type="Proteomes" id="UP000184074"/>
    </source>
</evidence>
<evidence type="ECO:0000313" key="3">
    <source>
        <dbReference type="EMBL" id="SHH36595.1"/>
    </source>
</evidence>
<keyword evidence="1" id="KW-0560">Oxidoreductase</keyword>
<dbReference type="PANTHER" id="PTHR13847">
    <property type="entry name" value="SARCOSINE DEHYDROGENASE-RELATED"/>
    <property type="match status" value="1"/>
</dbReference>
<keyword evidence="4" id="KW-1185">Reference proteome</keyword>
<evidence type="ECO:0000256" key="1">
    <source>
        <dbReference type="ARBA" id="ARBA00023002"/>
    </source>
</evidence>
<evidence type="ECO:0000259" key="2">
    <source>
        <dbReference type="Pfam" id="PF01266"/>
    </source>
</evidence>
<dbReference type="PANTHER" id="PTHR13847:SF281">
    <property type="entry name" value="FAD DEPENDENT OXIDOREDUCTASE DOMAIN-CONTAINING PROTEIN"/>
    <property type="match status" value="1"/>
</dbReference>
<gene>
    <name evidence="3" type="ORF">SAMN05444003_2913</name>
</gene>
<feature type="domain" description="FAD dependent oxidoreductase" evidence="2">
    <location>
        <begin position="33"/>
        <end position="385"/>
    </location>
</feature>
<dbReference type="Gene3D" id="3.30.9.10">
    <property type="entry name" value="D-Amino Acid Oxidase, subunit A, domain 2"/>
    <property type="match status" value="1"/>
</dbReference>
<accession>A0A1M5SDT5</accession>
<sequence>MVDWTGEAEIGHPYWWDAVTPRVTEGELPETCDLLVIGAGYTGLSAAIAGHDAGAKVCVIDADIPGIGASSRNGGMVGAPPRFSWDILKTRFGEDVAEQIFEEASSSFEWLQDLLTRENIECDFQKTGRIQMAWTKAQFENQRRLFNTLKAKSRIKVDLVERENLKTEVGTDRYFGGMVYTDHAGLHPAKYHAGLLAAVERRNIPVVSHCPAHSWAREGSRFTVSTPKGNIQADKVVLATNGYTPETFKWHKRRVFPLPSYIIATEELSPNLIGELAPGRRMMVETRARHSYYRISPDGKRLLWGGRAAMVPYRLDNAAARLKSTMVEIWPQLANARLSHVWTGNTGYSFNHMPHVGERDGIHYAMGYSGSGTVMAPYLGAKAAYQTLGDARGETAYSSTTLKTNPIHPFAKPHFLHAADFWYHNWVDRWETRKGRWP</sequence>
<dbReference type="Gene3D" id="3.50.50.60">
    <property type="entry name" value="FAD/NAD(P)-binding domain"/>
    <property type="match status" value="1"/>
</dbReference>
<proteinExistence type="predicted"/>
<dbReference type="Pfam" id="PF01266">
    <property type="entry name" value="DAO"/>
    <property type="match status" value="1"/>
</dbReference>
<dbReference type="Proteomes" id="UP000184074">
    <property type="component" value="Unassembled WGS sequence"/>
</dbReference>
<dbReference type="STRING" id="1508389.SAMN05444003_2913"/>
<dbReference type="SUPFAM" id="SSF51905">
    <property type="entry name" value="FAD/NAD(P)-binding domain"/>
    <property type="match status" value="1"/>
</dbReference>
<protein>
    <submittedName>
        <fullName evidence="3">Glycine/D-amino acid oxidase</fullName>
    </submittedName>
</protein>
<dbReference type="InterPro" id="IPR036188">
    <property type="entry name" value="FAD/NAD-bd_sf"/>
</dbReference>
<dbReference type="EMBL" id="FQXB01000006">
    <property type="protein sequence ID" value="SHH36595.1"/>
    <property type="molecule type" value="Genomic_DNA"/>
</dbReference>
<dbReference type="AlphaFoldDB" id="A0A1M5SDT5"/>
<dbReference type="GO" id="GO:0016491">
    <property type="term" value="F:oxidoreductase activity"/>
    <property type="evidence" value="ECO:0007669"/>
    <property type="project" value="UniProtKB-KW"/>
</dbReference>
<reference evidence="3 4" key="1">
    <citation type="submission" date="2016-11" db="EMBL/GenBank/DDBJ databases">
        <authorList>
            <person name="Jaros S."/>
            <person name="Januszkiewicz K."/>
            <person name="Wedrychowicz H."/>
        </authorList>
    </citation>
    <scope>NUCLEOTIDE SEQUENCE [LARGE SCALE GENOMIC DNA]</scope>
    <source>
        <strain evidence="3 4">DSM 28715</strain>
    </source>
</reference>
<dbReference type="RefSeq" id="WP_072902308.1">
    <property type="nucleotide sequence ID" value="NZ_FQXB01000006.1"/>
</dbReference>
<dbReference type="InterPro" id="IPR006076">
    <property type="entry name" value="FAD-dep_OxRdtase"/>
</dbReference>